<feature type="domain" description="Competence protein CoiA nuclease-like" evidence="1">
    <location>
        <begin position="81"/>
        <end position="132"/>
    </location>
</feature>
<dbReference type="Pfam" id="PF06054">
    <property type="entry name" value="CoiA_nuc"/>
    <property type="match status" value="1"/>
</dbReference>
<dbReference type="RefSeq" id="WP_045588479.1">
    <property type="nucleotide sequence ID" value="NZ_CP034298.1"/>
</dbReference>
<organism evidence="2">
    <name type="scientific">Vibrio parahaemolyticus</name>
    <dbReference type="NCBI Taxonomy" id="670"/>
    <lineage>
        <taxon>Bacteria</taxon>
        <taxon>Pseudomonadati</taxon>
        <taxon>Pseudomonadota</taxon>
        <taxon>Gammaproteobacteria</taxon>
        <taxon>Vibrionales</taxon>
        <taxon>Vibrionaceae</taxon>
        <taxon>Vibrio</taxon>
    </lineage>
</organism>
<dbReference type="InterPro" id="IPR010330">
    <property type="entry name" value="CoiA_nuc"/>
</dbReference>
<accession>A0A7Z2MT96</accession>
<protein>
    <recommendedName>
        <fullName evidence="1">Competence protein CoiA nuclease-like domain-containing protein</fullName>
    </recommendedName>
</protein>
<evidence type="ECO:0000259" key="1">
    <source>
        <dbReference type="Pfam" id="PF06054"/>
    </source>
</evidence>
<gene>
    <name evidence="3" type="ORF">EHC69_10175</name>
    <name evidence="2" type="ORF">I7278_26055</name>
</gene>
<dbReference type="Proteomes" id="UP000856022">
    <property type="component" value="Unassembled WGS sequence"/>
</dbReference>
<reference evidence="3 4" key="2">
    <citation type="submission" date="2018-12" db="EMBL/GenBank/DDBJ databases">
        <title>Genomic insights into the evolutionary origins and pathogenicity of five Vibrio parahaemolyticus strains isolated from the shrimp with acute hepatopancreatic necrosis disease (AHPND).</title>
        <authorList>
            <person name="Yang Q."/>
            <person name="Dong X."/>
            <person name="Xie G."/>
            <person name="Fu S."/>
            <person name="Zou P."/>
            <person name="Sun J."/>
            <person name="Wang Y."/>
            <person name="Huang J."/>
        </authorList>
    </citation>
    <scope>NUCLEOTIDE SEQUENCE [LARGE SCALE GENOMIC DNA]</scope>
    <source>
        <strain evidence="3 4">20160303005-1</strain>
    </source>
</reference>
<reference evidence="2" key="3">
    <citation type="submission" date="2019-12" db="EMBL/GenBank/DDBJ databases">
        <authorList>
            <consortium name="NCBI Pathogen Detection Project"/>
        </authorList>
    </citation>
    <scope>NUCLEOTIDE SEQUENCE</scope>
    <source>
        <strain evidence="2">1930</strain>
    </source>
</reference>
<sequence>MLLANHNGVRKRAEQASSGAIGSCPWTQHPVKAHVGLLRQYWAYIGDAPTFPDGYEPESEWHLTWKIPVQDQYCEVIFGSNNEHRADILGSNNTVIEIQRSVIDIRDSRERVEFYQRETGRRVIWVVDIQEFWMKRFFLTGKPDKEGRYKVNWKPKRTWLWDLAANTKTNVFLEFNQSNDKLLHVWIHKKEMIAQFIKKSDFFKRYMQDVAKPEYSKAEDAVAILRTKSD</sequence>
<dbReference type="AlphaFoldDB" id="A0A7Z2MT96"/>
<dbReference type="EMBL" id="CP034298">
    <property type="protein sequence ID" value="QHH09711.1"/>
    <property type="molecule type" value="Genomic_DNA"/>
</dbReference>
<dbReference type="Proteomes" id="UP000464718">
    <property type="component" value="Chromosome i"/>
</dbReference>
<evidence type="ECO:0000313" key="4">
    <source>
        <dbReference type="Proteomes" id="UP000464718"/>
    </source>
</evidence>
<evidence type="ECO:0000313" key="3">
    <source>
        <dbReference type="EMBL" id="QHH09711.1"/>
    </source>
</evidence>
<evidence type="ECO:0000313" key="2">
    <source>
        <dbReference type="EMBL" id="HAS6680239.1"/>
    </source>
</evidence>
<reference evidence="2" key="1">
    <citation type="journal article" date="2018" name="Genome Biol.">
        <title>SKESA: strategic k-mer extension for scrupulous assemblies.</title>
        <authorList>
            <person name="Souvorov A."/>
            <person name="Agarwala R."/>
            <person name="Lipman D.J."/>
        </authorList>
    </citation>
    <scope>NUCLEOTIDE SEQUENCE</scope>
    <source>
        <strain evidence="2">1930</strain>
    </source>
</reference>
<proteinExistence type="predicted"/>
<dbReference type="EMBL" id="DACQKT010000031">
    <property type="protein sequence ID" value="HAS6680239.1"/>
    <property type="molecule type" value="Genomic_DNA"/>
</dbReference>
<name>A0A7Z2MT96_VIBPH</name>